<evidence type="ECO:0000313" key="1">
    <source>
        <dbReference type="Proteomes" id="UP000887579"/>
    </source>
</evidence>
<proteinExistence type="predicted"/>
<organism evidence="1 2">
    <name type="scientific">Panagrolaimus sp. ES5</name>
    <dbReference type="NCBI Taxonomy" id="591445"/>
    <lineage>
        <taxon>Eukaryota</taxon>
        <taxon>Metazoa</taxon>
        <taxon>Ecdysozoa</taxon>
        <taxon>Nematoda</taxon>
        <taxon>Chromadorea</taxon>
        <taxon>Rhabditida</taxon>
        <taxon>Tylenchina</taxon>
        <taxon>Panagrolaimomorpha</taxon>
        <taxon>Panagrolaimoidea</taxon>
        <taxon>Panagrolaimidae</taxon>
        <taxon>Panagrolaimus</taxon>
    </lineage>
</organism>
<evidence type="ECO:0000313" key="2">
    <source>
        <dbReference type="WBParaSite" id="ES5_v2.g19856.t1"/>
    </source>
</evidence>
<reference evidence="2" key="1">
    <citation type="submission" date="2022-11" db="UniProtKB">
        <authorList>
            <consortium name="WormBaseParasite"/>
        </authorList>
    </citation>
    <scope>IDENTIFICATION</scope>
</reference>
<name>A0AC34FRN7_9BILA</name>
<accession>A0AC34FRN7</accession>
<protein>
    <submittedName>
        <fullName evidence="2">Uncharacterized protein</fullName>
    </submittedName>
</protein>
<dbReference type="WBParaSite" id="ES5_v2.g19856.t1">
    <property type="protein sequence ID" value="ES5_v2.g19856.t1"/>
    <property type="gene ID" value="ES5_v2.g19856"/>
</dbReference>
<sequence>MEKTIKLVVVGDAYVGKTSLLLAYTEKQFIGNYETTIFDNWAVTVNIEQKRYTLNLFDTAGQEEYSHLRCLGYPHTDVFLLCFSLIDRNSLTNCESLWLPEIRKYVGEDVPVLLIGTKEDLLDSVPPNERVDNKFAQQSAKDMGCVTYLSCSALTHRGLKRVFDEAILHATGAFKTHHSNKSKNDPCCKIL</sequence>
<dbReference type="Proteomes" id="UP000887579">
    <property type="component" value="Unplaced"/>
</dbReference>